<dbReference type="EC" id="5.6.2.1" evidence="7"/>
<dbReference type="PANTHER" id="PTHR10290:SF3">
    <property type="entry name" value="DNA TOPOISOMERASE 1"/>
    <property type="match status" value="1"/>
</dbReference>
<dbReference type="Gene3D" id="1.10.132.10">
    <property type="match status" value="1"/>
</dbReference>
<dbReference type="GO" id="GO:0006265">
    <property type="term" value="P:DNA topological change"/>
    <property type="evidence" value="ECO:0007669"/>
    <property type="project" value="UniProtKB-UniRule"/>
</dbReference>
<feature type="region of interest" description="Disordered" evidence="9">
    <location>
        <begin position="1"/>
        <end position="154"/>
    </location>
</feature>
<dbReference type="KEGG" id="ache:ACHE_51057S"/>
<dbReference type="EMBL" id="AP024420">
    <property type="protein sequence ID" value="BCR89859.1"/>
    <property type="molecule type" value="Genomic_DNA"/>
</dbReference>
<reference evidence="11" key="1">
    <citation type="submission" date="2021-01" db="EMBL/GenBank/DDBJ databases">
        <authorList>
            <consortium name="Aspergillus chevalieri M1 genome sequencing consortium"/>
            <person name="Kazuki M."/>
            <person name="Futagami T."/>
        </authorList>
    </citation>
    <scope>NUCLEOTIDE SEQUENCE</scope>
    <source>
        <strain evidence="11">M1</strain>
    </source>
</reference>
<dbReference type="Gene3D" id="1.10.10.41">
    <property type="entry name" value="Yeast DNA topoisomerase - domain 1"/>
    <property type="match status" value="1"/>
</dbReference>
<feature type="domain" description="DNA topoisomerase I eukaryotic-type" evidence="10">
    <location>
        <begin position="312"/>
        <end position="749"/>
    </location>
</feature>
<dbReference type="RefSeq" id="XP_043138381.1">
    <property type="nucleotide sequence ID" value="XM_043280842.1"/>
</dbReference>
<comment type="function">
    <text evidence="7">Releases the supercoiling and torsional tension of DNA introduced during the DNA replication and transcription by transiently cleaving and rejoining one strand of the DNA duplex. Introduces a single-strand break via transesterification at the specific target site 5'-[CT]CCTTp site in duplex DNA. The scissile phosphodiester is attacked by the catalytic tyrosine of the enzyme, resulting in the formation of a DNA-(3'-phosphotyrosyl)-enzyme intermediate and the expulsion of a 5'-OH DNA strand. The free DNA strand then undergoes passage around the unbroken strand thus removing DNA supercoils. Finally, in the religation step, the DNA 5'-OH attacks the covalent intermediate to expel the active-site tyrosine and restore the DNA phosphodiester backbone.</text>
</comment>
<feature type="compositionally biased region" description="Basic and acidic residues" evidence="9">
    <location>
        <begin position="1"/>
        <end position="12"/>
    </location>
</feature>
<dbReference type="InterPro" id="IPR013030">
    <property type="entry name" value="DNA_topo_DNA_db_N_dom2"/>
</dbReference>
<dbReference type="GO" id="GO:0005730">
    <property type="term" value="C:nucleolus"/>
    <property type="evidence" value="ECO:0007669"/>
    <property type="project" value="TreeGrafter"/>
</dbReference>
<dbReference type="Gene3D" id="3.90.15.10">
    <property type="entry name" value="Topoisomerase I, Chain A, domain 3"/>
    <property type="match status" value="1"/>
</dbReference>
<dbReference type="GO" id="GO:0005694">
    <property type="term" value="C:chromosome"/>
    <property type="evidence" value="ECO:0007669"/>
    <property type="project" value="InterPro"/>
</dbReference>
<feature type="coiled-coil region" evidence="8">
    <location>
        <begin position="664"/>
        <end position="723"/>
    </location>
</feature>
<dbReference type="GO" id="GO:0003677">
    <property type="term" value="F:DNA binding"/>
    <property type="evidence" value="ECO:0007669"/>
    <property type="project" value="UniProtKB-UniRule"/>
</dbReference>
<keyword evidence="8" id="KW-0175">Coiled coil</keyword>
<dbReference type="PRINTS" id="PR00416">
    <property type="entry name" value="EUTPISMRASEI"/>
</dbReference>
<keyword evidence="3 6" id="KW-0799">Topoisomerase</keyword>
<dbReference type="SMART" id="SM00435">
    <property type="entry name" value="TOPEUc"/>
    <property type="match status" value="1"/>
</dbReference>
<dbReference type="InterPro" id="IPR013500">
    <property type="entry name" value="TopoI_cat_euk"/>
</dbReference>
<feature type="compositionally biased region" description="Basic and acidic residues" evidence="9">
    <location>
        <begin position="95"/>
        <end position="110"/>
    </location>
</feature>
<organism evidence="11 12">
    <name type="scientific">Aspergillus chevalieri</name>
    <name type="common">Eurotium chevalieri</name>
    <dbReference type="NCBI Taxonomy" id="182096"/>
    <lineage>
        <taxon>Eukaryota</taxon>
        <taxon>Fungi</taxon>
        <taxon>Dikarya</taxon>
        <taxon>Ascomycota</taxon>
        <taxon>Pezizomycotina</taxon>
        <taxon>Eurotiomycetes</taxon>
        <taxon>Eurotiomycetidae</taxon>
        <taxon>Eurotiales</taxon>
        <taxon>Aspergillaceae</taxon>
        <taxon>Aspergillus</taxon>
        <taxon>Aspergillus subgen. Aspergillus</taxon>
    </lineage>
</organism>
<dbReference type="PROSITE" id="PS52038">
    <property type="entry name" value="TOPO_IB_2"/>
    <property type="match status" value="1"/>
</dbReference>
<evidence type="ECO:0000259" key="10">
    <source>
        <dbReference type="SMART" id="SM00435"/>
    </source>
</evidence>
<dbReference type="PANTHER" id="PTHR10290">
    <property type="entry name" value="DNA TOPOISOMERASE I"/>
    <property type="match status" value="1"/>
</dbReference>
<dbReference type="InterPro" id="IPR048045">
    <property type="entry name" value="Topoisomer_I_DNA-bd"/>
</dbReference>
<dbReference type="Proteomes" id="UP000637239">
    <property type="component" value="Chromosome 5"/>
</dbReference>
<evidence type="ECO:0000313" key="12">
    <source>
        <dbReference type="Proteomes" id="UP000637239"/>
    </source>
</evidence>
<feature type="region of interest" description="Disordered" evidence="9">
    <location>
        <begin position="307"/>
        <end position="329"/>
    </location>
</feature>
<evidence type="ECO:0000256" key="2">
    <source>
        <dbReference type="ARBA" id="ARBA00006645"/>
    </source>
</evidence>
<dbReference type="InterPro" id="IPR014711">
    <property type="entry name" value="TopoI_cat_a-hlx-sub_euk"/>
</dbReference>
<dbReference type="InterPro" id="IPR013034">
    <property type="entry name" value="DNA_topo_DNA_db_N_dom1"/>
</dbReference>
<evidence type="ECO:0000256" key="1">
    <source>
        <dbReference type="ARBA" id="ARBA00000213"/>
    </source>
</evidence>
<keyword evidence="5 6" id="KW-0413">Isomerase</keyword>
<dbReference type="SUPFAM" id="SSF56741">
    <property type="entry name" value="Eukaryotic DNA topoisomerase I, N-terminal DNA-binding fragment"/>
    <property type="match status" value="1"/>
</dbReference>
<feature type="compositionally biased region" description="Polar residues" evidence="9">
    <location>
        <begin position="45"/>
        <end position="64"/>
    </location>
</feature>
<keyword evidence="4 6" id="KW-0238">DNA-binding</keyword>
<evidence type="ECO:0000256" key="7">
    <source>
        <dbReference type="RuleBase" id="RU365101"/>
    </source>
</evidence>
<evidence type="ECO:0000256" key="6">
    <source>
        <dbReference type="PROSITE-ProRule" id="PRU01382"/>
    </source>
</evidence>
<dbReference type="CDD" id="cd03488">
    <property type="entry name" value="Topoisomer_IB_N_htopoI_like"/>
    <property type="match status" value="1"/>
</dbReference>
<comment type="catalytic activity">
    <reaction evidence="1 6 7">
        <text>ATP-independent breakage of single-stranded DNA, followed by passage and rejoining.</text>
        <dbReference type="EC" id="5.6.2.1"/>
    </reaction>
</comment>
<protein>
    <recommendedName>
        <fullName evidence="7">DNA topoisomerase I</fullName>
        <ecNumber evidence="7">5.6.2.1</ecNumber>
    </recommendedName>
    <alternativeName>
        <fullName evidence="7">DNA topoisomerase 1</fullName>
    </alternativeName>
</protein>
<dbReference type="GO" id="GO:0003917">
    <property type="term" value="F:DNA topoisomerase type I (single strand cut, ATP-independent) activity"/>
    <property type="evidence" value="ECO:0007669"/>
    <property type="project" value="UniProtKB-UniRule"/>
</dbReference>
<feature type="compositionally biased region" description="Low complexity" evidence="9">
    <location>
        <begin position="129"/>
        <end position="138"/>
    </location>
</feature>
<dbReference type="SUPFAM" id="SSF56349">
    <property type="entry name" value="DNA breaking-rejoining enzymes"/>
    <property type="match status" value="1"/>
</dbReference>
<feature type="active site" description="O-(3'-phospho-DNA)-tyrosine intermediate" evidence="6">
    <location>
        <position position="735"/>
    </location>
</feature>
<evidence type="ECO:0000313" key="11">
    <source>
        <dbReference type="EMBL" id="BCR89859.1"/>
    </source>
</evidence>
<dbReference type="InterPro" id="IPR013499">
    <property type="entry name" value="TopoI_euk"/>
</dbReference>
<dbReference type="Pfam" id="PF14370">
    <property type="entry name" value="Topo_C_assoc"/>
    <property type="match status" value="1"/>
</dbReference>
<dbReference type="AlphaFoldDB" id="A0A7R7VTK1"/>
<dbReference type="CDD" id="cd00659">
    <property type="entry name" value="Topo_IB_C"/>
    <property type="match status" value="1"/>
</dbReference>
<dbReference type="InterPro" id="IPR051062">
    <property type="entry name" value="Topoisomerase_IB"/>
</dbReference>
<dbReference type="Pfam" id="PF01028">
    <property type="entry name" value="Topoisom_I"/>
    <property type="match status" value="1"/>
</dbReference>
<comment type="similarity">
    <text evidence="2 6 7">Belongs to the type IB topoisomerase family.</text>
</comment>
<sequence length="777" mass="89830">MKEEMDDCDHPKTYLPRKKRPCLEDSSDDDKPLSKHLYRKRDRNVSPNRADSANDESLQTTITKAVTCEDSDSDVPLLNRNTRSNGNRLYMPISKMKDRIKSEGDSKEGLHVPLLENARKEGNTENDAPGQSPGSQGQEGDTTGNEWWNEPDKHDGTIKWKTLEHNGVLFPPPYAPLPADVKMKYDGIPITLEPEVEEIACFFGEMLDATHYVENPTFRKNFFEDFQKTIKRTSGARNPQGRVLQIETLAKCDFSSIFEYFQMRKAQRKAEPLAQRKEQKAARDALEEPFRLCIWDGQPQKVGNFRIEPPGLFRGRGDHPRNGKVKTRVSPEQVTLNLSKNANVPLPPVGHQWKDIKHDREATWLAMWKGNVNGNYKYVMLAANSNVRGQSDYKKFETSRRLEQHIDRIRHDYQQGLRHELMEIRQLATAMYLIDKLALRAGNEKGEGEADTVGCCSLKYENVTLKPPNTVVLDFLGKDSIRFYDEVGVDRQVFKNFKIFKKFPKKEGDEIFDRLTTSGLNRHLSNYMPGLTAKVFRTFNASFIFSNLLKTIKPEASVTEKVKAYNDANRTVAILCNHKRAITASHSAQIEKLYDREKAIQYELWRRKKMMLSLDPGVREAMGDGYFERDDCLELDWIKEHQISLVEEKRQKIMKKFEADPTRLQQELEIIKQMELDFQEENETGEVQYESKRVSMESTKKRIDRLQKQLEATRAQAENKESNKEVALGTSKMNYIDPRLSVVFSKKFNVPINKLFSKGLQEKFDWAIKSVDESWEF</sequence>
<dbReference type="InterPro" id="IPR008336">
    <property type="entry name" value="TopoI_DNA-bd_euk"/>
</dbReference>
<dbReference type="GeneID" id="66984217"/>
<evidence type="ECO:0000256" key="8">
    <source>
        <dbReference type="SAM" id="Coils"/>
    </source>
</evidence>
<evidence type="ECO:0000256" key="3">
    <source>
        <dbReference type="ARBA" id="ARBA00023029"/>
    </source>
</evidence>
<dbReference type="Pfam" id="PF02919">
    <property type="entry name" value="Topoisom_I_N"/>
    <property type="match status" value="1"/>
</dbReference>
<dbReference type="InterPro" id="IPR025834">
    <property type="entry name" value="TopoI_C_dom"/>
</dbReference>
<evidence type="ECO:0000256" key="4">
    <source>
        <dbReference type="ARBA" id="ARBA00023125"/>
    </source>
</evidence>
<reference evidence="11" key="2">
    <citation type="submission" date="2021-02" db="EMBL/GenBank/DDBJ databases">
        <title>Aspergillus chevalieri M1 genome sequence.</title>
        <authorList>
            <person name="Kadooka C."/>
            <person name="Mori K."/>
            <person name="Futagami T."/>
        </authorList>
    </citation>
    <scope>NUCLEOTIDE SEQUENCE</scope>
    <source>
        <strain evidence="11">M1</strain>
    </source>
</reference>
<dbReference type="FunFam" id="1.10.10.41:FF:000001">
    <property type="entry name" value="DNA topoisomerase I"/>
    <property type="match status" value="1"/>
</dbReference>
<dbReference type="GO" id="GO:0006260">
    <property type="term" value="P:DNA replication"/>
    <property type="evidence" value="ECO:0007669"/>
    <property type="project" value="TreeGrafter"/>
</dbReference>
<evidence type="ECO:0000256" key="5">
    <source>
        <dbReference type="ARBA" id="ARBA00023235"/>
    </source>
</evidence>
<keyword evidence="12" id="KW-1185">Reference proteome</keyword>
<accession>A0A7R7VTK1</accession>
<dbReference type="Gene3D" id="2.170.11.10">
    <property type="entry name" value="DNA Topoisomerase I, domain 2"/>
    <property type="match status" value="1"/>
</dbReference>
<evidence type="ECO:0000256" key="9">
    <source>
        <dbReference type="SAM" id="MobiDB-lite"/>
    </source>
</evidence>
<gene>
    <name evidence="11" type="primary">TOP1_4</name>
    <name evidence="11" type="ORF">ACHE_51057S</name>
</gene>
<dbReference type="GO" id="GO:0007059">
    <property type="term" value="P:chromosome segregation"/>
    <property type="evidence" value="ECO:0007669"/>
    <property type="project" value="TreeGrafter"/>
</dbReference>
<dbReference type="InterPro" id="IPR001631">
    <property type="entry name" value="TopoI"/>
</dbReference>
<dbReference type="InterPro" id="IPR011010">
    <property type="entry name" value="DNA_brk_join_enz"/>
</dbReference>
<dbReference type="InterPro" id="IPR014727">
    <property type="entry name" value="TopoI_cat_a/b-sub_euk"/>
</dbReference>
<dbReference type="InterPro" id="IPR036202">
    <property type="entry name" value="TopoI_DNA-bd_euk_N_sf"/>
</dbReference>
<proteinExistence type="inferred from homology"/>
<name>A0A7R7VTK1_ASPCH</name>
<dbReference type="FunFam" id="3.90.15.10:FF:000002">
    <property type="entry name" value="DNA topoisomerase I"/>
    <property type="match status" value="1"/>
</dbReference>